<feature type="compositionally biased region" description="Polar residues" evidence="1">
    <location>
        <begin position="242"/>
        <end position="254"/>
    </location>
</feature>
<reference evidence="2 3" key="1">
    <citation type="submission" date="2024-03" db="EMBL/GenBank/DDBJ databases">
        <title>Cross-transmission of Acinetobacter junii carrying blaOXA-58 in a neonatal intensive care unit.</title>
        <authorList>
            <person name="Bour M."/>
            <person name="Potron A."/>
            <person name="Lecointe D."/>
        </authorList>
    </citation>
    <scope>NUCLEOTIDE SEQUENCE [LARGE SCALE GENOMIC DNA]</scope>
    <source>
        <strain evidence="2 3">21A3096 case 1</strain>
    </source>
</reference>
<sequence>MHNHVANRGRKALLKQIFSVFLIFTLYFNSFNSAYAGAFGPWTITNSVAQGASTILTGSKEVILNGAKKIATGTAKITPTAAQVSKVLARGAAGYALSVAVQQLLGAVDWVLDPANNRITYTDKNVLTPADKACKEKAAQIYGPTNPWTIKAVYAASGPYKGYCVLSDNPGFNLFAAPNSDTTIPEDQKKHLPLDVVASQVITNAENGDTNAQVATTAAAADIINEAENDNVKARPIVQQLENTQSIPTDQTANGDAVPKENANTENPSSSVAAPATDLTLDFPIFCDWAPSICQAAKWVITQPQLWADAVTDSWTWTKARYEAAVTSISDFLKNEPNADSDNSLPVQDIPLPELNTGTFKATAGCPAPIPINITIGTKGTGSISYEPICQFASKWSFVAPLIGFLSAAMILVGVGRKGEDSEI</sequence>
<dbReference type="RefSeq" id="WP_340475918.1">
    <property type="nucleotide sequence ID" value="NZ_JBBMLE010000112.1"/>
</dbReference>
<keyword evidence="3" id="KW-1185">Reference proteome</keyword>
<protein>
    <submittedName>
        <fullName evidence="2">Virulence factor TspB C-terminal domain-related protein</fullName>
    </submittedName>
</protein>
<feature type="region of interest" description="Disordered" evidence="1">
    <location>
        <begin position="242"/>
        <end position="273"/>
    </location>
</feature>
<dbReference type="EMBL" id="JBBMLE010000112">
    <property type="protein sequence ID" value="MEK0254003.1"/>
    <property type="molecule type" value="Genomic_DNA"/>
</dbReference>
<dbReference type="NCBIfam" id="NF041109">
    <property type="entry name" value="VF_TspB_C_term"/>
    <property type="match status" value="1"/>
</dbReference>
<comment type="caution">
    <text evidence="2">The sequence shown here is derived from an EMBL/GenBank/DDBJ whole genome shotgun (WGS) entry which is preliminary data.</text>
</comment>
<accession>A0ABU8ZK79</accession>
<gene>
    <name evidence="2" type="ORF">WM018_16355</name>
</gene>
<organism evidence="2 3">
    <name type="scientific">Acinetobacter junii</name>
    <dbReference type="NCBI Taxonomy" id="40215"/>
    <lineage>
        <taxon>Bacteria</taxon>
        <taxon>Pseudomonadati</taxon>
        <taxon>Pseudomonadota</taxon>
        <taxon>Gammaproteobacteria</taxon>
        <taxon>Moraxellales</taxon>
        <taxon>Moraxellaceae</taxon>
        <taxon>Acinetobacter</taxon>
    </lineage>
</organism>
<dbReference type="Proteomes" id="UP001498501">
    <property type="component" value="Unassembled WGS sequence"/>
</dbReference>
<evidence type="ECO:0000313" key="3">
    <source>
        <dbReference type="Proteomes" id="UP001498501"/>
    </source>
</evidence>
<evidence type="ECO:0000313" key="2">
    <source>
        <dbReference type="EMBL" id="MEK0254003.1"/>
    </source>
</evidence>
<name>A0ABU8ZK79_ACIJU</name>
<evidence type="ECO:0000256" key="1">
    <source>
        <dbReference type="SAM" id="MobiDB-lite"/>
    </source>
</evidence>
<feature type="compositionally biased region" description="Polar residues" evidence="1">
    <location>
        <begin position="262"/>
        <end position="272"/>
    </location>
</feature>
<proteinExistence type="predicted"/>